<name>C5LP86_PERM5</name>
<feature type="non-terminal residue" evidence="1">
    <location>
        <position position="1"/>
    </location>
</feature>
<sequence length="41" mass="4852">IDERTQHTSRIRFLVDHVGRLVANRRFVSVMNTAGKDRERD</sequence>
<evidence type="ECO:0000313" key="2">
    <source>
        <dbReference type="Proteomes" id="UP000007800"/>
    </source>
</evidence>
<organism evidence="2">
    <name type="scientific">Perkinsus marinus (strain ATCC 50983 / TXsc)</name>
    <dbReference type="NCBI Taxonomy" id="423536"/>
    <lineage>
        <taxon>Eukaryota</taxon>
        <taxon>Sar</taxon>
        <taxon>Alveolata</taxon>
        <taxon>Perkinsozoa</taxon>
        <taxon>Perkinsea</taxon>
        <taxon>Perkinsida</taxon>
        <taxon>Perkinsidae</taxon>
        <taxon>Perkinsus</taxon>
    </lineage>
</organism>
<dbReference type="GeneID" id="9039953"/>
<gene>
    <name evidence="1" type="ORF">Pmar_PMAR028048</name>
</gene>
<dbReference type="InParanoid" id="C5LP86"/>
<dbReference type="EMBL" id="GG684039">
    <property type="protein sequence ID" value="EER01456.1"/>
    <property type="molecule type" value="Genomic_DNA"/>
</dbReference>
<dbReference type="Proteomes" id="UP000007800">
    <property type="component" value="Unassembled WGS sequence"/>
</dbReference>
<proteinExistence type="predicted"/>
<keyword evidence="2" id="KW-1185">Reference proteome</keyword>
<dbReference type="AlphaFoldDB" id="C5LP86"/>
<evidence type="ECO:0000313" key="1">
    <source>
        <dbReference type="EMBL" id="EER01456.1"/>
    </source>
</evidence>
<reference evidence="1 2" key="1">
    <citation type="submission" date="2008-07" db="EMBL/GenBank/DDBJ databases">
        <authorList>
            <person name="El-Sayed N."/>
            <person name="Caler E."/>
            <person name="Inman J."/>
            <person name="Amedeo P."/>
            <person name="Hass B."/>
            <person name="Wortman J."/>
        </authorList>
    </citation>
    <scope>NUCLEOTIDE SEQUENCE [LARGE SCALE GENOMIC DNA]</scope>
    <source>
        <strain evidence="2">ATCC 50983 / TXsc</strain>
    </source>
</reference>
<protein>
    <submittedName>
        <fullName evidence="1">Uncharacterized protein</fullName>
    </submittedName>
</protein>
<accession>C5LP86</accession>
<dbReference type="RefSeq" id="XP_002768738.1">
    <property type="nucleotide sequence ID" value="XM_002768692.1"/>
</dbReference>